<feature type="region of interest" description="Disordered" evidence="7">
    <location>
        <begin position="214"/>
        <end position="324"/>
    </location>
</feature>
<feature type="compositionally biased region" description="Acidic residues" evidence="7">
    <location>
        <begin position="346"/>
        <end position="370"/>
    </location>
</feature>
<protein>
    <recommendedName>
        <fullName evidence="3">Putative monooxygenase p33MONOX</fullName>
    </recommendedName>
</protein>
<feature type="compositionally biased region" description="Basic and acidic residues" evidence="7">
    <location>
        <begin position="403"/>
        <end position="447"/>
    </location>
</feature>
<dbReference type="PANTHER" id="PTHR28342:SF1">
    <property type="entry name" value="MONOOXYGENASE P33MONOX-RELATED"/>
    <property type="match status" value="1"/>
</dbReference>
<evidence type="ECO:0000256" key="4">
    <source>
        <dbReference type="ARBA" id="ARBA00022490"/>
    </source>
</evidence>
<evidence type="ECO:0000256" key="7">
    <source>
        <dbReference type="SAM" id="MobiDB-lite"/>
    </source>
</evidence>
<dbReference type="PANTHER" id="PTHR28342">
    <property type="entry name" value="MONOOXYGENASE P33MONOX-RELATED"/>
    <property type="match status" value="1"/>
</dbReference>
<feature type="compositionally biased region" description="Polar residues" evidence="7">
    <location>
        <begin position="55"/>
        <end position="66"/>
    </location>
</feature>
<evidence type="ECO:0000313" key="8">
    <source>
        <dbReference type="EMBL" id="CAL1574329.1"/>
    </source>
</evidence>
<evidence type="ECO:0000313" key="9">
    <source>
        <dbReference type="Proteomes" id="UP001497482"/>
    </source>
</evidence>
<feature type="compositionally biased region" description="Basic and acidic residues" evidence="7">
    <location>
        <begin position="68"/>
        <end position="78"/>
    </location>
</feature>
<feature type="region of interest" description="Disordered" evidence="7">
    <location>
        <begin position="340"/>
        <end position="495"/>
    </location>
</feature>
<comment type="similarity">
    <text evidence="2">Belongs to the P33MONOX family.</text>
</comment>
<evidence type="ECO:0000256" key="5">
    <source>
        <dbReference type="ARBA" id="ARBA00022857"/>
    </source>
</evidence>
<accession>A0AAV2JG98</accession>
<feature type="compositionally biased region" description="Basic and acidic residues" evidence="7">
    <location>
        <begin position="454"/>
        <end position="468"/>
    </location>
</feature>
<comment type="subcellular location">
    <subcellularLocation>
        <location evidence="1">Cytoplasm</location>
    </subcellularLocation>
</comment>
<feature type="compositionally biased region" description="Acidic residues" evidence="7">
    <location>
        <begin position="469"/>
        <end position="489"/>
    </location>
</feature>
<evidence type="ECO:0000256" key="6">
    <source>
        <dbReference type="ARBA" id="ARBA00023002"/>
    </source>
</evidence>
<dbReference type="AlphaFoldDB" id="A0AAV2JG98"/>
<dbReference type="GO" id="GO:0016491">
    <property type="term" value="F:oxidoreductase activity"/>
    <property type="evidence" value="ECO:0007669"/>
    <property type="project" value="UniProtKB-KW"/>
</dbReference>
<feature type="region of interest" description="Disordered" evidence="7">
    <location>
        <begin position="510"/>
        <end position="570"/>
    </location>
</feature>
<keyword evidence="5" id="KW-0521">NADP</keyword>
<gene>
    <name evidence="8" type="ORF">KC01_LOCUS6064</name>
</gene>
<feature type="region of interest" description="Disordered" evidence="7">
    <location>
        <begin position="27"/>
        <end position="170"/>
    </location>
</feature>
<feature type="compositionally biased region" description="Low complexity" evidence="7">
    <location>
        <begin position="124"/>
        <end position="137"/>
    </location>
</feature>
<name>A0AAV2JG98_KNICA</name>
<dbReference type="EMBL" id="OZ035833">
    <property type="protein sequence ID" value="CAL1574329.1"/>
    <property type="molecule type" value="Genomic_DNA"/>
</dbReference>
<keyword evidence="9" id="KW-1185">Reference proteome</keyword>
<evidence type="ECO:0000256" key="2">
    <source>
        <dbReference type="ARBA" id="ARBA00008758"/>
    </source>
</evidence>
<reference evidence="8 9" key="1">
    <citation type="submission" date="2024-04" db="EMBL/GenBank/DDBJ databases">
        <authorList>
            <person name="Waldvogel A.-M."/>
            <person name="Schoenle A."/>
        </authorList>
    </citation>
    <scope>NUCLEOTIDE SEQUENCE [LARGE SCALE GENOMIC DNA]</scope>
</reference>
<sequence length="570" mass="64484">MSTPPHDISINNLWRRPVIPDRRFTQLTEEDESKAAIRSAVSSAPNRPPPVVKTKASSSIMNSIITKHTHDSMSKFEQRAGLSDTGYTPHKGLTADETRHHHRLPESLQKLQIQTLENRDEKQPSSAQSTPSTTPHSSPRHQRRGWFQSVGSEASLTSSSSSSVDLSSGDSAVERWGVFGPRPVVHKSTSDVGAAAEATADFVRFNIVLEQFGEKEVSQEEVGEEKEVSQEEVGEEKEVSQEEVGEEKEVSQEEVGEEKEVSQEEVGEEKEVSQEEVGEEKEVSQEEVGGGGRRYHRRRWGRRRRYHRRRGGEGGITEDGRRRYHRRRWGRRRYHRRRWGEKEVSQEEVGEEKEVSQEEVGEEKEEEVGEEKEVSQEEVGEKEVSQEEVGEEKEVSQEEVGEEKEVSQEEVGEKEVSQEEVGEKEVSQEEVGEKEVSQEEVGEKEVSQEEVGEEKEVSQEEVGEKEVSQEEVGEEKEVSQEEVGEDDESLSFNPSLSFFPAGFALQSYRGAQKPSPMEVMKSQATRLADPTPQQLNPPKLEIPTVDPRKQGSRPHKLKHRDMNILTPSGF</sequence>
<evidence type="ECO:0000256" key="3">
    <source>
        <dbReference type="ARBA" id="ARBA00016432"/>
    </source>
</evidence>
<feature type="compositionally biased region" description="Basic residues" evidence="7">
    <location>
        <begin position="550"/>
        <end position="559"/>
    </location>
</feature>
<feature type="compositionally biased region" description="Acidic residues" evidence="7">
    <location>
        <begin position="219"/>
        <end position="279"/>
    </location>
</feature>
<keyword evidence="6" id="KW-0560">Oxidoreductase</keyword>
<evidence type="ECO:0000256" key="1">
    <source>
        <dbReference type="ARBA" id="ARBA00004496"/>
    </source>
</evidence>
<dbReference type="Pfam" id="PF15302">
    <property type="entry name" value="P33MONOX"/>
    <property type="match status" value="2"/>
</dbReference>
<organism evidence="8 9">
    <name type="scientific">Knipowitschia caucasica</name>
    <name type="common">Caucasian dwarf goby</name>
    <name type="synonym">Pomatoschistus caucasicus</name>
    <dbReference type="NCBI Taxonomy" id="637954"/>
    <lineage>
        <taxon>Eukaryota</taxon>
        <taxon>Metazoa</taxon>
        <taxon>Chordata</taxon>
        <taxon>Craniata</taxon>
        <taxon>Vertebrata</taxon>
        <taxon>Euteleostomi</taxon>
        <taxon>Actinopterygii</taxon>
        <taxon>Neopterygii</taxon>
        <taxon>Teleostei</taxon>
        <taxon>Neoteleostei</taxon>
        <taxon>Acanthomorphata</taxon>
        <taxon>Gobiaria</taxon>
        <taxon>Gobiiformes</taxon>
        <taxon>Gobioidei</taxon>
        <taxon>Gobiidae</taxon>
        <taxon>Gobiinae</taxon>
        <taxon>Knipowitschia</taxon>
    </lineage>
</organism>
<dbReference type="InterPro" id="IPR026759">
    <property type="entry name" value="P33MONOX"/>
</dbReference>
<dbReference type="GO" id="GO:0005737">
    <property type="term" value="C:cytoplasm"/>
    <property type="evidence" value="ECO:0007669"/>
    <property type="project" value="UniProtKB-SubCell"/>
</dbReference>
<feature type="compositionally biased region" description="Basic residues" evidence="7">
    <location>
        <begin position="293"/>
        <end position="310"/>
    </location>
</feature>
<feature type="compositionally biased region" description="Low complexity" evidence="7">
    <location>
        <begin position="149"/>
        <end position="170"/>
    </location>
</feature>
<feature type="compositionally biased region" description="Basic and acidic residues" evidence="7">
    <location>
        <begin position="371"/>
        <end position="385"/>
    </location>
</feature>
<feature type="compositionally biased region" description="Acidic residues" evidence="7">
    <location>
        <begin position="386"/>
        <end position="402"/>
    </location>
</feature>
<dbReference type="Proteomes" id="UP001497482">
    <property type="component" value="Chromosome 11"/>
</dbReference>
<proteinExistence type="inferred from homology"/>
<keyword evidence="4" id="KW-0963">Cytoplasm</keyword>